<accession>A0A853F5P3</accession>
<evidence type="ECO:0000313" key="1">
    <source>
        <dbReference type="EMBL" id="NYT27550.1"/>
    </source>
</evidence>
<dbReference type="InterPro" id="IPR025591">
    <property type="entry name" value="RloB"/>
</dbReference>
<comment type="caution">
    <text evidence="1">The sequence shown here is derived from an EMBL/GenBank/DDBJ whole genome shotgun (WGS) entry which is preliminary data.</text>
</comment>
<gene>
    <name evidence="1" type="ORF">H0A76_06420</name>
</gene>
<sequence length="198" mass="23558">MAKRRPKPRYSPRKTDIRQPYDRVLIVCEGKKTEINYFNELIKDLKLSTVNIQILDIKQTTPDSLLREAKELYQKSKKEGNPYDRVYCVFDKDTHPKYQETKGTINQIKKPKGVYHYAFSEPCFEFWLLLHFIKTDKPFVNFDGLRKDGNFRKYFPNYKKSEIIFNDLKGKIPTACENAKNNPYTNVNELVEYLQKIK</sequence>
<proteinExistence type="predicted"/>
<dbReference type="Proteomes" id="UP000568751">
    <property type="component" value="Unassembled WGS sequence"/>
</dbReference>
<evidence type="ECO:0000313" key="2">
    <source>
        <dbReference type="Proteomes" id="UP000568751"/>
    </source>
</evidence>
<reference evidence="1 2" key="1">
    <citation type="submission" date="2020-05" db="EMBL/GenBank/DDBJ databases">
        <title>Horizontal transmission and recombination maintain forever young bacterial symbiont genomes.</title>
        <authorList>
            <person name="Russell S.L."/>
            <person name="Pepper-Tunick E."/>
            <person name="Svedberg J."/>
            <person name="Byrne A."/>
            <person name="Ruelas Castillo J."/>
            <person name="Vollmers C."/>
            <person name="Beinart R.A."/>
            <person name="Corbett-Detig R."/>
        </authorList>
    </citation>
    <scope>NUCLEOTIDE SEQUENCE [LARGE SCALE GENOMIC DNA]</scope>
    <source>
        <strain evidence="1">455</strain>
    </source>
</reference>
<organism evidence="1 2">
    <name type="scientific">Candidatus Thiodubiliella endoseptemdiera</name>
    <dbReference type="NCBI Taxonomy" id="2738886"/>
    <lineage>
        <taxon>Bacteria</taxon>
        <taxon>Pseudomonadati</taxon>
        <taxon>Pseudomonadota</taxon>
        <taxon>Gammaproteobacteria</taxon>
        <taxon>Candidatus Pseudothioglobaceae</taxon>
        <taxon>Candidatus Thiodubiliella</taxon>
    </lineage>
</organism>
<dbReference type="Pfam" id="PF13707">
    <property type="entry name" value="RloB"/>
    <property type="match status" value="1"/>
</dbReference>
<name>A0A853F5P3_9GAMM</name>
<dbReference type="EMBL" id="JACCHT010000001">
    <property type="protein sequence ID" value="NYT27550.1"/>
    <property type="molecule type" value="Genomic_DNA"/>
</dbReference>
<dbReference type="AlphaFoldDB" id="A0A853F5P3"/>
<protein>
    <submittedName>
        <fullName evidence="1">RloB domain-containing protein</fullName>
    </submittedName>
</protein>